<dbReference type="RefSeq" id="WP_379757042.1">
    <property type="nucleotide sequence ID" value="NZ_JBHSYB010000026.1"/>
</dbReference>
<feature type="signal peptide" evidence="1">
    <location>
        <begin position="1"/>
        <end position="27"/>
    </location>
</feature>
<reference evidence="4" key="1">
    <citation type="journal article" date="2019" name="Int. J. Syst. Evol. Microbiol.">
        <title>The Global Catalogue of Microorganisms (GCM) 10K type strain sequencing project: providing services to taxonomists for standard genome sequencing and annotation.</title>
        <authorList>
            <consortium name="The Broad Institute Genomics Platform"/>
            <consortium name="The Broad Institute Genome Sequencing Center for Infectious Disease"/>
            <person name="Wu L."/>
            <person name="Ma J."/>
        </authorList>
    </citation>
    <scope>NUCLEOTIDE SEQUENCE [LARGE SCALE GENOMIC DNA]</scope>
    <source>
        <strain evidence="4">CECT 7649</strain>
    </source>
</reference>
<evidence type="ECO:0000256" key="1">
    <source>
        <dbReference type="SAM" id="SignalP"/>
    </source>
</evidence>
<organism evidence="3 4">
    <name type="scientific">Flavobacterium myungsuense</name>
    <dbReference type="NCBI Taxonomy" id="651823"/>
    <lineage>
        <taxon>Bacteria</taxon>
        <taxon>Pseudomonadati</taxon>
        <taxon>Bacteroidota</taxon>
        <taxon>Flavobacteriia</taxon>
        <taxon>Flavobacteriales</taxon>
        <taxon>Flavobacteriaceae</taxon>
        <taxon>Flavobacterium</taxon>
    </lineage>
</organism>
<protein>
    <submittedName>
        <fullName evidence="3">Ig-like domain-containing protein</fullName>
    </submittedName>
</protein>
<dbReference type="InterPro" id="IPR008964">
    <property type="entry name" value="Invasin/intimin_cell_adhesion"/>
</dbReference>
<name>A0ABW3J3S6_9FLAO</name>
<keyword evidence="4" id="KW-1185">Reference proteome</keyword>
<gene>
    <name evidence="3" type="ORF">ACFQ0S_09845</name>
</gene>
<dbReference type="Proteomes" id="UP001597051">
    <property type="component" value="Unassembled WGS sequence"/>
</dbReference>
<dbReference type="InterPro" id="IPR008979">
    <property type="entry name" value="Galactose-bd-like_sf"/>
</dbReference>
<dbReference type="SUPFAM" id="SSF49785">
    <property type="entry name" value="Galactose-binding domain-like"/>
    <property type="match status" value="1"/>
</dbReference>
<dbReference type="SUPFAM" id="SSF49373">
    <property type="entry name" value="Invasin/intimin cell-adhesion fragments"/>
    <property type="match status" value="1"/>
</dbReference>
<dbReference type="Gene3D" id="2.60.120.430">
    <property type="entry name" value="Galactose-binding lectin"/>
    <property type="match status" value="2"/>
</dbReference>
<evidence type="ECO:0000259" key="2">
    <source>
        <dbReference type="Pfam" id="PF02368"/>
    </source>
</evidence>
<accession>A0ABW3J3S6</accession>
<dbReference type="Gene3D" id="2.60.40.1080">
    <property type="match status" value="1"/>
</dbReference>
<dbReference type="InterPro" id="IPR003343">
    <property type="entry name" value="Big_2"/>
</dbReference>
<evidence type="ECO:0000313" key="4">
    <source>
        <dbReference type="Proteomes" id="UP001597051"/>
    </source>
</evidence>
<feature type="domain" description="BIG2" evidence="2">
    <location>
        <begin position="240"/>
        <end position="292"/>
    </location>
</feature>
<feature type="chain" id="PRO_5045261050" evidence="1">
    <location>
        <begin position="28"/>
        <end position="482"/>
    </location>
</feature>
<dbReference type="PROSITE" id="PS51257">
    <property type="entry name" value="PROKAR_LIPOPROTEIN"/>
    <property type="match status" value="1"/>
</dbReference>
<evidence type="ECO:0000313" key="3">
    <source>
        <dbReference type="EMBL" id="MFD0984775.1"/>
    </source>
</evidence>
<comment type="caution">
    <text evidence="3">The sequence shown here is derived from an EMBL/GenBank/DDBJ whole genome shotgun (WGS) entry which is preliminary data.</text>
</comment>
<dbReference type="Pfam" id="PF02368">
    <property type="entry name" value="Big_2"/>
    <property type="match status" value="1"/>
</dbReference>
<keyword evidence="1" id="KW-0732">Signal</keyword>
<dbReference type="EMBL" id="JBHTIZ010000025">
    <property type="protein sequence ID" value="MFD0984775.1"/>
    <property type="molecule type" value="Genomic_DNA"/>
</dbReference>
<proteinExistence type="predicted"/>
<sequence>MKTYSIFSSKKVSFALMGLLLILGCQTDDSDLKGVKNSNLAEIFTDSPVGMGTNFYFPYGPGPDNSIGSKFTAWTVDQSESYKGNASMRFDVPNANDPDGNYAGGIFKIDGGGRDLSGYDALTFWAKASQGVTNAEFGFGEDFYPNKYITTLTNVSLETSWTKYIIPIPDASKLVNEKGMFRYAAGSEGTNKKGYTFWIDELKFEKLGTIGNPRSKIMGGVDDVQLSYIGSKITITGLTQTYNLASGLNQTVNVAPSYFTFISSDNKIATVDELGVVTVVGIGTATITASLNNIVAIGSLKINAGAAFVNATNPSLPQPSVNSIYSDFYTGVTEFDPGFFAGPKTSKISSQTFSDNQHLSYQSIDYVGLAWKGTVNVSSKTMLHLDIQLKNAAASNLILELKDFGSDNIDNNPSWSNDSAGGYNLSNKLVQDKWVSLDIPLNEFTLGTGGGGKGLLNRNNIGFVIFVSSNGASFLVDNIYFY</sequence>